<evidence type="ECO:0000313" key="5">
    <source>
        <dbReference type="EMBL" id="TLI65503.1"/>
    </source>
</evidence>
<keyword evidence="3" id="KW-1133">Transmembrane helix</keyword>
<name>A0A7I0KQE3_ECO25</name>
<proteinExistence type="predicted"/>
<keyword evidence="1" id="KW-1188">Viral release from host cell</keyword>
<dbReference type="AlphaFoldDB" id="A0A7I0KQE3"/>
<evidence type="ECO:0000259" key="4">
    <source>
        <dbReference type="Pfam" id="PF10145"/>
    </source>
</evidence>
<dbReference type="EMBL" id="SEWA01000004">
    <property type="protein sequence ID" value="TLI65503.1"/>
    <property type="molecule type" value="Genomic_DNA"/>
</dbReference>
<dbReference type="PANTHER" id="PTHR37813">
    <property type="entry name" value="FELS-2 PROPHAGE PROTEIN"/>
    <property type="match status" value="1"/>
</dbReference>
<feature type="transmembrane region" description="Helical" evidence="3">
    <location>
        <begin position="581"/>
        <end position="600"/>
    </location>
</feature>
<dbReference type="NCBIfam" id="TIGR01760">
    <property type="entry name" value="tape_meas_TP901"/>
    <property type="match status" value="1"/>
</dbReference>
<dbReference type="Pfam" id="PF10145">
    <property type="entry name" value="PhageMin_Tail"/>
    <property type="match status" value="1"/>
</dbReference>
<dbReference type="InterPro" id="IPR010090">
    <property type="entry name" value="Phage_tape_meas"/>
</dbReference>
<keyword evidence="3" id="KW-0812">Transmembrane</keyword>
<feature type="coiled-coil region" evidence="2">
    <location>
        <begin position="30"/>
        <end position="99"/>
    </location>
</feature>
<evidence type="ECO:0000313" key="6">
    <source>
        <dbReference type="Proteomes" id="UP000309847"/>
    </source>
</evidence>
<sequence length="1070" mass="114636">MSGQFSVGVVIGGMIGSTFRSAMSGTRRALDSLSDTSRRLQERQNALTRATERYGQLGSSRMQHLNSELLRVSRTMEQIERQQRRLSAASATSDALKANRMALYGQGIEAYGMAQTVYHTVSPAVQQSMSFQDKMIDMSITAKYDNKTRDALAGQIKGWALKYNQYQDELQEAVGSLISDNIDNVSDIGFLMPDIARAATATRTSAQDWAKVAAVWQNSLKGAARDFGAVQNIMAYAGDQGSFEIPDQVKWMQSLAPMMAGIASGKEAVAEIGASLQIAKIGAGSTDEAANNFKNFLTKIFARDTQKQFADLGIDLQGSIASYKAAGISPIEGMLSVIERYLNAKSPEALAGFKSAMKIKNDTARDEALQALAKNFGLGDMFADMQVMAFIRPMLANMDRYREIRAGALRAADNDLLASAYDQRLKSPLEATKALMVSSRDLAITLGDQLAPSFISLTQELLPLIQGAKHWVATHPQFVSGAFKLISALLAIKIATVGLKLGLNLLISPFVSVWKNAVLLRANWLRLSLALGQGGKLRWLVTGFSAVARGARTLSGVLSGGLVRGIMLAGRAVLWIGRALMMNPIGLVITAVAAAAYLIYRNWGAVSGWFKQRWADIQEAFNGGIVGIGKLLINWSPAGLLYKAFAAALKYFGVALPAKFTDFGGHLIDGLINGIKNKWGSLKSSVTGMGDSISSWFKQCWADIQEAFNGGIAGTGKLLINWSPAGLLYKAFAAALKYFGVALPAKFTDFGGHLIDGLINGIKNKWGSLKSSVTGMGDSISSWFKQCWADIQEAFNGGIAGTGKLLINWSPAGLLYKAFAAALKYLGVDLPAKFTDFGGHLVDGLINGIKNKWESLKSSVTGMGDSISGWFSEKLGIHSPSRVFMGFGDNIAQGAAIGLQRTTPLAALAGQRMASELLPKMPVSIQGPEIRDNTSGVRFSMPLPDINGFMSSAKNAIGAVINSLSSMPAIPLSTRASILPGQRLANEMTPDVPRIPSPEILAAGYSGRGAAATGGGTSGGIQVSFNPQFFLNGRETTAPAGLTGALNMSLHELEKMLERLLAQKQRKEYR</sequence>
<protein>
    <submittedName>
        <fullName evidence="5">Phage tail tape measure protein</fullName>
    </submittedName>
</protein>
<accession>A0A7I0KQE3</accession>
<dbReference type="PANTHER" id="PTHR37813:SF1">
    <property type="entry name" value="FELS-2 PROPHAGE PROTEIN"/>
    <property type="match status" value="1"/>
</dbReference>
<feature type="domain" description="Phage tail tape measure protein" evidence="4">
    <location>
        <begin position="159"/>
        <end position="339"/>
    </location>
</feature>
<keyword evidence="2" id="KW-0175">Coiled coil</keyword>
<keyword evidence="3" id="KW-0472">Membrane</keyword>
<feature type="transmembrane region" description="Helical" evidence="3">
    <location>
        <begin position="620"/>
        <end position="642"/>
    </location>
</feature>
<gene>
    <name evidence="5" type="ORF">EWT59_04025</name>
</gene>
<dbReference type="Proteomes" id="UP000309847">
    <property type="component" value="Unassembled WGS sequence"/>
</dbReference>
<evidence type="ECO:0000256" key="1">
    <source>
        <dbReference type="ARBA" id="ARBA00022612"/>
    </source>
</evidence>
<evidence type="ECO:0000256" key="3">
    <source>
        <dbReference type="SAM" id="Phobius"/>
    </source>
</evidence>
<evidence type="ECO:0000256" key="2">
    <source>
        <dbReference type="SAM" id="Coils"/>
    </source>
</evidence>
<comment type="caution">
    <text evidence="5">The sequence shown here is derived from an EMBL/GenBank/DDBJ whole genome shotgun (WGS) entry which is preliminary data.</text>
</comment>
<reference evidence="5 6" key="1">
    <citation type="submission" date="2019-01" db="EMBL/GenBank/DDBJ databases">
        <title>Genome and plasmid diversity of ESBL producing Escherichia coli ST131 tracking phylogenetic trajectories with Bayesian inference.</title>
        <authorList>
            <person name="Ny S."/>
        </authorList>
    </citation>
    <scope>NUCLEOTIDE SEQUENCE [LARGE SCALE GENOMIC DNA]</scope>
    <source>
        <strain evidence="5 6">C0101-PB_2013</strain>
    </source>
</reference>
<organism evidence="5 6">
    <name type="scientific">Escherichia coli O25b:H4</name>
    <dbReference type="NCBI Taxonomy" id="941280"/>
    <lineage>
        <taxon>Bacteria</taxon>
        <taxon>Pseudomonadati</taxon>
        <taxon>Pseudomonadota</taxon>
        <taxon>Gammaproteobacteria</taxon>
        <taxon>Enterobacterales</taxon>
        <taxon>Enterobacteriaceae</taxon>
        <taxon>Escherichia</taxon>
    </lineage>
</organism>